<feature type="transmembrane region" description="Helical" evidence="5">
    <location>
        <begin position="229"/>
        <end position="246"/>
    </location>
</feature>
<feature type="transmembrane region" description="Helical" evidence="5">
    <location>
        <begin position="401"/>
        <end position="416"/>
    </location>
</feature>
<keyword evidence="3 5" id="KW-1133">Transmembrane helix</keyword>
<dbReference type="InterPro" id="IPR051533">
    <property type="entry name" value="WaaL-like"/>
</dbReference>
<keyword evidence="8" id="KW-1185">Reference proteome</keyword>
<feature type="transmembrane region" description="Helical" evidence="5">
    <location>
        <begin position="102"/>
        <end position="120"/>
    </location>
</feature>
<evidence type="ECO:0000256" key="3">
    <source>
        <dbReference type="ARBA" id="ARBA00022989"/>
    </source>
</evidence>
<dbReference type="AlphaFoldDB" id="A0A4R1RE43"/>
<dbReference type="PANTHER" id="PTHR37422:SF17">
    <property type="entry name" value="O-ANTIGEN LIGASE"/>
    <property type="match status" value="1"/>
</dbReference>
<dbReference type="GO" id="GO:0016020">
    <property type="term" value="C:membrane"/>
    <property type="evidence" value="ECO:0007669"/>
    <property type="project" value="UniProtKB-SubCell"/>
</dbReference>
<gene>
    <name evidence="7" type="ORF">EV196_10896</name>
</gene>
<comment type="subcellular location">
    <subcellularLocation>
        <location evidence="1">Membrane</location>
        <topology evidence="1">Multi-pass membrane protein</topology>
    </subcellularLocation>
</comment>
<feature type="transmembrane region" description="Helical" evidence="5">
    <location>
        <begin position="201"/>
        <end position="222"/>
    </location>
</feature>
<feature type="transmembrane region" description="Helical" evidence="5">
    <location>
        <begin position="132"/>
        <end position="150"/>
    </location>
</feature>
<dbReference type="EMBL" id="SLUP01000008">
    <property type="protein sequence ID" value="TCL63900.1"/>
    <property type="molecule type" value="Genomic_DNA"/>
</dbReference>
<evidence type="ECO:0000259" key="6">
    <source>
        <dbReference type="Pfam" id="PF04932"/>
    </source>
</evidence>
<comment type="caution">
    <text evidence="7">The sequence shown here is derived from an EMBL/GenBank/DDBJ whole genome shotgun (WGS) entry which is preliminary data.</text>
</comment>
<evidence type="ECO:0000256" key="5">
    <source>
        <dbReference type="SAM" id="Phobius"/>
    </source>
</evidence>
<proteinExistence type="predicted"/>
<feature type="transmembrane region" description="Helical" evidence="5">
    <location>
        <begin position="376"/>
        <end position="394"/>
    </location>
</feature>
<dbReference type="Proteomes" id="UP000295455">
    <property type="component" value="Unassembled WGS sequence"/>
</dbReference>
<evidence type="ECO:0000313" key="8">
    <source>
        <dbReference type="Proteomes" id="UP000295455"/>
    </source>
</evidence>
<feature type="transmembrane region" description="Helical" evidence="5">
    <location>
        <begin position="162"/>
        <end position="181"/>
    </location>
</feature>
<keyword evidence="4 5" id="KW-0472">Membrane</keyword>
<feature type="transmembrane region" description="Helical" evidence="5">
    <location>
        <begin position="252"/>
        <end position="269"/>
    </location>
</feature>
<feature type="domain" description="O-antigen ligase-related" evidence="6">
    <location>
        <begin position="237"/>
        <end position="384"/>
    </location>
</feature>
<accession>A0A4R1RE43</accession>
<keyword evidence="2 5" id="KW-0812">Transmembrane</keyword>
<dbReference type="PANTHER" id="PTHR37422">
    <property type="entry name" value="TEICHURONIC ACID BIOSYNTHESIS PROTEIN TUAE"/>
    <property type="match status" value="1"/>
</dbReference>
<feature type="transmembrane region" description="Helical" evidence="5">
    <location>
        <begin position="12"/>
        <end position="39"/>
    </location>
</feature>
<feature type="transmembrane region" description="Helical" evidence="5">
    <location>
        <begin position="74"/>
        <end position="95"/>
    </location>
</feature>
<keyword evidence="7" id="KW-0436">Ligase</keyword>
<dbReference type="Pfam" id="PF04932">
    <property type="entry name" value="Wzy_C"/>
    <property type="match status" value="1"/>
</dbReference>
<dbReference type="RefSeq" id="WP_243652257.1">
    <property type="nucleotide sequence ID" value="NZ_OX156936.1"/>
</dbReference>
<reference evidence="7 8" key="1">
    <citation type="submission" date="2019-03" db="EMBL/GenBank/DDBJ databases">
        <title>Genomic Encyclopedia of Type Strains, Phase IV (KMG-IV): sequencing the most valuable type-strain genomes for metagenomic binning, comparative biology and taxonomic classification.</title>
        <authorList>
            <person name="Goeker M."/>
        </authorList>
    </citation>
    <scope>NUCLEOTIDE SEQUENCE [LARGE SCALE GENOMIC DNA]</scope>
    <source>
        <strain evidence="7 8">DSM 18792</strain>
    </source>
</reference>
<dbReference type="InterPro" id="IPR007016">
    <property type="entry name" value="O-antigen_ligase-rel_domated"/>
</dbReference>
<protein>
    <submittedName>
        <fullName evidence="7">O-antigen ligase-like membrane protein</fullName>
    </submittedName>
</protein>
<dbReference type="GO" id="GO:0016874">
    <property type="term" value="F:ligase activity"/>
    <property type="evidence" value="ECO:0007669"/>
    <property type="project" value="UniProtKB-KW"/>
</dbReference>
<name>A0A4R1RE43_9FLAO</name>
<sequence length="457" mass="51329">MKYSNYIKAIGLHVLIGIAIYALPFLSKVYFFGIVVYYTNQIFKTKPSIRAVKILMACAYVVGAEVFIRMTGGSFLYEASKYLVILFCLIGLFTVKKQSQPIAYIIYMLLLIPGIFVAAFNMSESTTLRTAIAFNLSGPICLGIVSVFCYKLKVSYNNIHKIFFTMALPLIATTTYLFLFNPSVRDTITGTGSNFEASGGFGPNQVATVLGLGMFVFSIRFFSQSPSKLYKVINVILFFLISYRAIITFSRGGVITALFMIAAFVFFYFKKVNVFHKLRISRMVVVFIGIGFSIWLYSSLQTGGFIDKRYANKDALGREKEDVTTGRGDLISFEFNEFLNNPLVGVGVGKIKELREQKEGVLAASHNEMSRIVSEHGLLGVIAFSILLFTPLMYRLENRSNLFFYSCYLFWLLTINHSSMRIAAPAFIYGLCLLTITYETNKTKSTKNKAISKHVEA</sequence>
<feature type="transmembrane region" description="Helical" evidence="5">
    <location>
        <begin position="422"/>
        <end position="440"/>
    </location>
</feature>
<feature type="transmembrane region" description="Helical" evidence="5">
    <location>
        <begin position="51"/>
        <end position="68"/>
    </location>
</feature>
<feature type="transmembrane region" description="Helical" evidence="5">
    <location>
        <begin position="281"/>
        <end position="300"/>
    </location>
</feature>
<evidence type="ECO:0000256" key="4">
    <source>
        <dbReference type="ARBA" id="ARBA00023136"/>
    </source>
</evidence>
<evidence type="ECO:0000313" key="7">
    <source>
        <dbReference type="EMBL" id="TCL63900.1"/>
    </source>
</evidence>
<organism evidence="7 8">
    <name type="scientific">Mariniflexile fucanivorans</name>
    <dbReference type="NCBI Taxonomy" id="264023"/>
    <lineage>
        <taxon>Bacteria</taxon>
        <taxon>Pseudomonadati</taxon>
        <taxon>Bacteroidota</taxon>
        <taxon>Flavobacteriia</taxon>
        <taxon>Flavobacteriales</taxon>
        <taxon>Flavobacteriaceae</taxon>
        <taxon>Mariniflexile</taxon>
    </lineage>
</organism>
<evidence type="ECO:0000256" key="2">
    <source>
        <dbReference type="ARBA" id="ARBA00022692"/>
    </source>
</evidence>
<evidence type="ECO:0000256" key="1">
    <source>
        <dbReference type="ARBA" id="ARBA00004141"/>
    </source>
</evidence>